<feature type="compositionally biased region" description="Polar residues" evidence="1">
    <location>
        <begin position="120"/>
        <end position="138"/>
    </location>
</feature>
<name>A0A1E1M2S6_RHYSE</name>
<dbReference type="EMBL" id="FJVC01000127">
    <property type="protein sequence ID" value="CZT43408.1"/>
    <property type="molecule type" value="Genomic_DNA"/>
</dbReference>
<reference evidence="3" key="1">
    <citation type="submission" date="2016-03" db="EMBL/GenBank/DDBJ databases">
        <authorList>
            <person name="Guldener U."/>
        </authorList>
    </citation>
    <scope>NUCLEOTIDE SEQUENCE [LARGE SCALE GENOMIC DNA]</scope>
</reference>
<evidence type="ECO:0000313" key="2">
    <source>
        <dbReference type="EMBL" id="CZT43408.1"/>
    </source>
</evidence>
<accession>A0A1E1M2S6</accession>
<protein>
    <submittedName>
        <fullName evidence="2">Uncharacterized protein</fullName>
    </submittedName>
</protein>
<sequence length="158" mass="17987">MGLFGENRDHREHGLAAKHSVDKLRSLLISGGENKLYWEHHLGARMEGVFFLPEVRLTRASRKLKSIMMGLLAQMGPGLRHRTDIEFLCKSWRVTLLPLSQLVTIVPLQVEGRSERSFPPQRTTENPRGTAQSCSAFSDTGERRSELNSVIQFYYVYG</sequence>
<evidence type="ECO:0000313" key="3">
    <source>
        <dbReference type="Proteomes" id="UP000177625"/>
    </source>
</evidence>
<keyword evidence="3" id="KW-1185">Reference proteome</keyword>
<gene>
    <name evidence="2" type="ORF">RSE6_03442</name>
</gene>
<proteinExistence type="predicted"/>
<dbReference type="Proteomes" id="UP000177625">
    <property type="component" value="Unassembled WGS sequence"/>
</dbReference>
<dbReference type="AlphaFoldDB" id="A0A1E1M2S6"/>
<organism evidence="2 3">
    <name type="scientific">Rhynchosporium secalis</name>
    <name type="common">Barley scald fungus</name>
    <dbReference type="NCBI Taxonomy" id="38038"/>
    <lineage>
        <taxon>Eukaryota</taxon>
        <taxon>Fungi</taxon>
        <taxon>Dikarya</taxon>
        <taxon>Ascomycota</taxon>
        <taxon>Pezizomycotina</taxon>
        <taxon>Leotiomycetes</taxon>
        <taxon>Helotiales</taxon>
        <taxon>Ploettnerulaceae</taxon>
        <taxon>Rhynchosporium</taxon>
    </lineage>
</organism>
<feature type="region of interest" description="Disordered" evidence="1">
    <location>
        <begin position="114"/>
        <end position="140"/>
    </location>
</feature>
<evidence type="ECO:0000256" key="1">
    <source>
        <dbReference type="SAM" id="MobiDB-lite"/>
    </source>
</evidence>